<dbReference type="Proteomes" id="UP000318801">
    <property type="component" value="Unassembled WGS sequence"/>
</dbReference>
<gene>
    <name evidence="1" type="ORF">FJU08_21295</name>
</gene>
<accession>A0A506U164</accession>
<organism evidence="1 2">
    <name type="scientific">Martelella alba</name>
    <dbReference type="NCBI Taxonomy" id="2590451"/>
    <lineage>
        <taxon>Bacteria</taxon>
        <taxon>Pseudomonadati</taxon>
        <taxon>Pseudomonadota</taxon>
        <taxon>Alphaproteobacteria</taxon>
        <taxon>Hyphomicrobiales</taxon>
        <taxon>Aurantimonadaceae</taxon>
        <taxon>Martelella</taxon>
    </lineage>
</organism>
<dbReference type="Pfam" id="PF08843">
    <property type="entry name" value="AbiEii"/>
    <property type="match status" value="1"/>
</dbReference>
<dbReference type="AlphaFoldDB" id="A0A506U164"/>
<name>A0A506U164_9HYPH</name>
<reference evidence="1 2" key="1">
    <citation type="submission" date="2019-06" db="EMBL/GenBank/DDBJ databases">
        <authorList>
            <person name="Li M."/>
        </authorList>
    </citation>
    <scope>NUCLEOTIDE SEQUENCE [LARGE SCALE GENOMIC DNA]</scope>
    <source>
        <strain evidence="1 2">BGMRC2036</strain>
    </source>
</reference>
<evidence type="ECO:0000313" key="1">
    <source>
        <dbReference type="EMBL" id="TPW26971.1"/>
    </source>
</evidence>
<dbReference type="OrthoDB" id="1550603at2"/>
<comment type="caution">
    <text evidence="1">The sequence shown here is derived from an EMBL/GenBank/DDBJ whole genome shotgun (WGS) entry which is preliminary data.</text>
</comment>
<evidence type="ECO:0000313" key="2">
    <source>
        <dbReference type="Proteomes" id="UP000318801"/>
    </source>
</evidence>
<dbReference type="EMBL" id="VHLG01000021">
    <property type="protein sequence ID" value="TPW26971.1"/>
    <property type="molecule type" value="Genomic_DNA"/>
</dbReference>
<proteinExistence type="predicted"/>
<dbReference type="InterPro" id="IPR014942">
    <property type="entry name" value="AbiEii"/>
</dbReference>
<dbReference type="RefSeq" id="WP_141151072.1">
    <property type="nucleotide sequence ID" value="NZ_VHLG01000021.1"/>
</dbReference>
<keyword evidence="2" id="KW-1185">Reference proteome</keyword>
<keyword evidence="1" id="KW-0808">Transferase</keyword>
<protein>
    <submittedName>
        <fullName evidence="1">Nucleotidyl transferase AbiEii/AbiGii toxin family protein</fullName>
    </submittedName>
</protein>
<sequence length="115" mass="13215">MISFESRFVGRRLETPERESAAPALMLSIGYATRGPTDELRLAQGKSTCIVEIDISGKEKVINAADVTIEEPDVSIRAYRLEEIIAEKLRAIVQQVKRNRDRRQDIFDIRWLIDR</sequence>
<dbReference type="GO" id="GO:0016740">
    <property type="term" value="F:transferase activity"/>
    <property type="evidence" value="ECO:0007669"/>
    <property type="project" value="UniProtKB-KW"/>
</dbReference>